<evidence type="ECO:0000256" key="3">
    <source>
        <dbReference type="ARBA" id="ARBA00019890"/>
    </source>
</evidence>
<dbReference type="PIRSF" id="PIRSF036893">
    <property type="entry name" value="Lipocalin_ApoD"/>
    <property type="match status" value="1"/>
</dbReference>
<keyword evidence="4" id="KW-0813">Transport</keyword>
<evidence type="ECO:0000256" key="5">
    <source>
        <dbReference type="ARBA" id="ARBA00022525"/>
    </source>
</evidence>
<dbReference type="InterPro" id="IPR022271">
    <property type="entry name" value="Lipocalin_ApoD"/>
</dbReference>
<proteinExistence type="inferred from homology"/>
<dbReference type="FunFam" id="2.40.128.20:FF:000003">
    <property type="entry name" value="Apolipoprotein D"/>
    <property type="match status" value="1"/>
</dbReference>
<dbReference type="GO" id="GO:0008289">
    <property type="term" value="F:lipid binding"/>
    <property type="evidence" value="ECO:0007669"/>
    <property type="project" value="UniProtKB-KW"/>
</dbReference>
<evidence type="ECO:0000256" key="2">
    <source>
        <dbReference type="ARBA" id="ARBA00006889"/>
    </source>
</evidence>
<dbReference type="InterPro" id="IPR002969">
    <property type="entry name" value="ApolipopD"/>
</dbReference>
<evidence type="ECO:0000256" key="8">
    <source>
        <dbReference type="ARBA" id="ARBA00023157"/>
    </source>
</evidence>
<dbReference type="AlphaFoldDB" id="A0A8C5BYI6"/>
<dbReference type="Proteomes" id="UP000694546">
    <property type="component" value="Chromosome 11"/>
</dbReference>
<keyword evidence="8" id="KW-1015">Disulfide bond</keyword>
<evidence type="ECO:0000313" key="13">
    <source>
        <dbReference type="Ensembl" id="ENSGMOP00000053941.1"/>
    </source>
</evidence>
<keyword evidence="5" id="KW-0964">Secreted</keyword>
<keyword evidence="7" id="KW-0446">Lipid-binding</keyword>
<evidence type="ECO:0000256" key="4">
    <source>
        <dbReference type="ARBA" id="ARBA00022448"/>
    </source>
</evidence>
<evidence type="ECO:0000256" key="7">
    <source>
        <dbReference type="ARBA" id="ARBA00023121"/>
    </source>
</evidence>
<evidence type="ECO:0000256" key="11">
    <source>
        <dbReference type="PIRNR" id="PIRNR036893"/>
    </source>
</evidence>
<evidence type="ECO:0000256" key="1">
    <source>
        <dbReference type="ARBA" id="ARBA00004613"/>
    </source>
</evidence>
<dbReference type="InterPro" id="IPR012674">
    <property type="entry name" value="Calycin"/>
</dbReference>
<evidence type="ECO:0000256" key="10">
    <source>
        <dbReference type="ARBA" id="ARBA00023283"/>
    </source>
</evidence>
<dbReference type="GO" id="GO:0042246">
    <property type="term" value="P:tissue regeneration"/>
    <property type="evidence" value="ECO:0007669"/>
    <property type="project" value="InterPro"/>
</dbReference>
<keyword evidence="9" id="KW-0325">Glycoprotein</keyword>
<feature type="signal peptide" evidence="11">
    <location>
        <begin position="1"/>
        <end position="29"/>
    </location>
</feature>
<dbReference type="OMA" id="AAAYTCI"/>
<dbReference type="PRINTS" id="PR01219">
    <property type="entry name" value="APOLIPOPROTD"/>
</dbReference>
<dbReference type="GO" id="GO:0006629">
    <property type="term" value="P:lipid metabolic process"/>
    <property type="evidence" value="ECO:0007669"/>
    <property type="project" value="TreeGrafter"/>
</dbReference>
<dbReference type="GO" id="GO:0006869">
    <property type="term" value="P:lipid transport"/>
    <property type="evidence" value="ECO:0007669"/>
    <property type="project" value="InterPro"/>
</dbReference>
<feature type="domain" description="Lipocalin/cytosolic fatty-acid binding" evidence="12">
    <location>
        <begin position="47"/>
        <end position="190"/>
    </location>
</feature>
<feature type="chain" id="PRO_5034355505" description="Apolipoprotein D" evidence="11">
    <location>
        <begin position="30"/>
        <end position="200"/>
    </location>
</feature>
<evidence type="ECO:0000256" key="6">
    <source>
        <dbReference type="ARBA" id="ARBA00022729"/>
    </source>
</evidence>
<dbReference type="PANTHER" id="PTHR10612:SF58">
    <property type="entry name" value="APOLIPOPROTEIN D"/>
    <property type="match status" value="1"/>
</dbReference>
<organism evidence="13 14">
    <name type="scientific">Gadus morhua</name>
    <name type="common">Atlantic cod</name>
    <dbReference type="NCBI Taxonomy" id="8049"/>
    <lineage>
        <taxon>Eukaryota</taxon>
        <taxon>Metazoa</taxon>
        <taxon>Chordata</taxon>
        <taxon>Craniata</taxon>
        <taxon>Vertebrata</taxon>
        <taxon>Euteleostomi</taxon>
        <taxon>Actinopterygii</taxon>
        <taxon>Neopterygii</taxon>
        <taxon>Teleostei</taxon>
        <taxon>Neoteleostei</taxon>
        <taxon>Acanthomorphata</taxon>
        <taxon>Zeiogadaria</taxon>
        <taxon>Gadariae</taxon>
        <taxon>Gadiformes</taxon>
        <taxon>Gadoidei</taxon>
        <taxon>Gadidae</taxon>
        <taxon>Gadus</taxon>
    </lineage>
</organism>
<dbReference type="PANTHER" id="PTHR10612">
    <property type="entry name" value="APOLIPOPROTEIN D"/>
    <property type="match status" value="1"/>
</dbReference>
<comment type="subcellular location">
    <subcellularLocation>
        <location evidence="1">Secreted</location>
    </subcellularLocation>
</comment>
<accession>A0A8C5BYI6</accession>
<evidence type="ECO:0000313" key="14">
    <source>
        <dbReference type="Proteomes" id="UP000694546"/>
    </source>
</evidence>
<reference evidence="13" key="2">
    <citation type="submission" date="2025-09" db="UniProtKB">
        <authorList>
            <consortium name="Ensembl"/>
        </authorList>
    </citation>
    <scope>IDENTIFICATION</scope>
</reference>
<dbReference type="Ensembl" id="ENSGMOT00000077395.1">
    <property type="protein sequence ID" value="ENSGMOP00000053941.1"/>
    <property type="gene ID" value="ENSGMOG00000037061.1"/>
</dbReference>
<dbReference type="GO" id="GO:0000302">
    <property type="term" value="P:response to reactive oxygen species"/>
    <property type="evidence" value="ECO:0007669"/>
    <property type="project" value="TreeGrafter"/>
</dbReference>
<keyword evidence="10" id="KW-0873">Pyrrolidone carboxylic acid</keyword>
<dbReference type="Gene3D" id="2.40.128.20">
    <property type="match status" value="1"/>
</dbReference>
<dbReference type="SUPFAM" id="SSF50814">
    <property type="entry name" value="Lipocalins"/>
    <property type="match status" value="1"/>
</dbReference>
<keyword evidence="6 11" id="KW-0732">Signal</keyword>
<dbReference type="GeneTree" id="ENSGT00510000046981"/>
<dbReference type="InterPro" id="IPR000566">
    <property type="entry name" value="Lipocln_cytosolic_FA-bd_dom"/>
</dbReference>
<reference evidence="13" key="1">
    <citation type="submission" date="2025-08" db="UniProtKB">
        <authorList>
            <consortium name="Ensembl"/>
        </authorList>
    </citation>
    <scope>IDENTIFICATION</scope>
</reference>
<dbReference type="GO" id="GO:0007420">
    <property type="term" value="P:brain development"/>
    <property type="evidence" value="ECO:0007669"/>
    <property type="project" value="InterPro"/>
</dbReference>
<gene>
    <name evidence="13" type="primary">LOC115553371</name>
</gene>
<comment type="similarity">
    <text evidence="2 11">Belongs to the calycin superfamily. Lipocalin family.</text>
</comment>
<keyword evidence="14" id="KW-1185">Reference proteome</keyword>
<dbReference type="Pfam" id="PF08212">
    <property type="entry name" value="Lipocalin_2"/>
    <property type="match status" value="1"/>
</dbReference>
<dbReference type="GO" id="GO:0005576">
    <property type="term" value="C:extracellular region"/>
    <property type="evidence" value="ECO:0007669"/>
    <property type="project" value="UniProtKB-SubCell"/>
</dbReference>
<name>A0A8C5BYI6_GADMO</name>
<dbReference type="GO" id="GO:0005737">
    <property type="term" value="C:cytoplasm"/>
    <property type="evidence" value="ECO:0007669"/>
    <property type="project" value="TreeGrafter"/>
</dbReference>
<evidence type="ECO:0000256" key="9">
    <source>
        <dbReference type="ARBA" id="ARBA00023180"/>
    </source>
</evidence>
<evidence type="ECO:0000259" key="12">
    <source>
        <dbReference type="Pfam" id="PF08212"/>
    </source>
</evidence>
<protein>
    <recommendedName>
        <fullName evidence="3">Apolipoprotein D</fullName>
    </recommendedName>
</protein>
<sequence length="200" mass="21877">MCPGLEEKMKALQGMSLALALLAILEASAQVLVAGKCPRPAVVQFFDASRYLGKWYEIQKLPVLFQQGECVTATYSRQGTGGDMEVLIKELLADGSTYAYVGSAMVTNSSEPAKMEVYYSPTSLPSPYWVLATDYNGHALAFGCIDYGLFHAQFAWVLSRQPTLVRKTLKDLQDLLASGGVNVDKMTPTNQNKAFCRAMV</sequence>